<sequence length="228" mass="23453">MPSSALLASGIMILLPVTLAWVVVRRLGTPVRFLAWGAGTFLLAQAVRLPLLQGLTALLQSGALPLPPPAYLAVFNIAILAVTAGLFEEGARYLAYRHAIPDARSWNAAVTFGVGHGGIESILLGCLMAWQLAALPAGPDTLPWAVPFLGAVERVFALALHVALAVVVLQAITRRNLAWLAAAIGAHAAANAIGVSVLAGYGPIAAEAALGLVAVLALAVLFRLRAAG</sequence>
<evidence type="ECO:0008006" key="4">
    <source>
        <dbReference type="Google" id="ProtNLM"/>
    </source>
</evidence>
<keyword evidence="1" id="KW-0472">Membrane</keyword>
<accession>V5SH35</accession>
<dbReference type="STRING" id="1029756.W911_10840"/>
<dbReference type="HOGENOM" id="CLU_076015_0_0_5"/>
<dbReference type="Proteomes" id="UP000018542">
    <property type="component" value="Chromosome"/>
</dbReference>
<dbReference type="OrthoDB" id="9807167at2"/>
<keyword evidence="1" id="KW-0812">Transmembrane</keyword>
<feature type="transmembrane region" description="Helical" evidence="1">
    <location>
        <begin position="204"/>
        <end position="224"/>
    </location>
</feature>
<dbReference type="Pfam" id="PF10086">
    <property type="entry name" value="YhfC"/>
    <property type="match status" value="2"/>
</dbReference>
<feature type="transmembrane region" description="Helical" evidence="1">
    <location>
        <begin position="144"/>
        <end position="169"/>
    </location>
</feature>
<dbReference type="InterPro" id="IPR011397">
    <property type="entry name" value="YhfC"/>
</dbReference>
<feature type="transmembrane region" description="Helical" evidence="1">
    <location>
        <begin position="69"/>
        <end position="87"/>
    </location>
</feature>
<evidence type="ECO:0000313" key="3">
    <source>
        <dbReference type="Proteomes" id="UP000018542"/>
    </source>
</evidence>
<protein>
    <recommendedName>
        <fullName evidence="4">YhfC family intramembrane metalloprotease</fullName>
    </recommendedName>
</protein>
<dbReference type="AlphaFoldDB" id="V5SH35"/>
<dbReference type="RefSeq" id="WP_023787520.1">
    <property type="nucleotide sequence ID" value="NC_022997.1"/>
</dbReference>
<gene>
    <name evidence="2" type="ORF">W911_10840</name>
</gene>
<feature type="transmembrane region" description="Helical" evidence="1">
    <location>
        <begin position="6"/>
        <end position="24"/>
    </location>
</feature>
<feature type="transmembrane region" description="Helical" evidence="1">
    <location>
        <begin position="108"/>
        <end position="132"/>
    </location>
</feature>
<feature type="transmembrane region" description="Helical" evidence="1">
    <location>
        <begin position="176"/>
        <end position="198"/>
    </location>
</feature>
<keyword evidence="3" id="KW-1185">Reference proteome</keyword>
<dbReference type="EMBL" id="CP006912">
    <property type="protein sequence ID" value="AHB50201.1"/>
    <property type="molecule type" value="Genomic_DNA"/>
</dbReference>
<dbReference type="PATRIC" id="fig|1029756.8.peg.2256"/>
<proteinExistence type="predicted"/>
<dbReference type="KEGG" id="hni:W911_10840"/>
<feature type="transmembrane region" description="Helical" evidence="1">
    <location>
        <begin position="31"/>
        <end position="49"/>
    </location>
</feature>
<evidence type="ECO:0000256" key="1">
    <source>
        <dbReference type="SAM" id="Phobius"/>
    </source>
</evidence>
<keyword evidence="1" id="KW-1133">Transmembrane helix</keyword>
<organism evidence="2 3">
    <name type="scientific">Hyphomicrobium nitrativorans NL23</name>
    <dbReference type="NCBI Taxonomy" id="1029756"/>
    <lineage>
        <taxon>Bacteria</taxon>
        <taxon>Pseudomonadati</taxon>
        <taxon>Pseudomonadota</taxon>
        <taxon>Alphaproteobacteria</taxon>
        <taxon>Hyphomicrobiales</taxon>
        <taxon>Hyphomicrobiaceae</taxon>
        <taxon>Hyphomicrobium</taxon>
    </lineage>
</organism>
<reference evidence="2 3" key="1">
    <citation type="journal article" date="2014" name="Genome Announc.">
        <title>Complete Genome Sequence of Hyphomicrobium nitrativorans Strain NL23, a Denitrifying Bacterium Isolated from Biofilm of a Methanol-Fed Denitrification System Treating Seawater at the Montreal Biodome.</title>
        <authorList>
            <person name="Martineau C."/>
            <person name="Villeneuve C."/>
            <person name="Mauffrey F."/>
            <person name="Villemur R."/>
        </authorList>
    </citation>
    <scope>NUCLEOTIDE SEQUENCE [LARGE SCALE GENOMIC DNA]</scope>
    <source>
        <strain evidence="2">NL23</strain>
    </source>
</reference>
<evidence type="ECO:0000313" key="2">
    <source>
        <dbReference type="EMBL" id="AHB50201.1"/>
    </source>
</evidence>
<name>V5SH35_9HYPH</name>